<feature type="compositionally biased region" description="Basic and acidic residues" evidence="1">
    <location>
        <begin position="43"/>
        <end position="53"/>
    </location>
</feature>
<dbReference type="InterPro" id="IPR015422">
    <property type="entry name" value="PyrdxlP-dep_Trfase_small"/>
</dbReference>
<dbReference type="PANTHER" id="PTHR42858:SF1">
    <property type="entry name" value="LD15494P"/>
    <property type="match status" value="1"/>
</dbReference>
<dbReference type="CDD" id="cd00609">
    <property type="entry name" value="AAT_like"/>
    <property type="match status" value="1"/>
</dbReference>
<dbReference type="Proteomes" id="UP000295083">
    <property type="component" value="Unassembled WGS sequence"/>
</dbReference>
<feature type="domain" description="Aminotransferase class I/classII large" evidence="2">
    <location>
        <begin position="116"/>
        <end position="517"/>
    </location>
</feature>
<reference evidence="3 4" key="1">
    <citation type="submission" date="2018-11" db="EMBL/GenBank/DDBJ databases">
        <title>Genome sequence and assembly of Colletotrichum spinosum.</title>
        <authorList>
            <person name="Gan P."/>
            <person name="Shirasu K."/>
        </authorList>
    </citation>
    <scope>NUCLEOTIDE SEQUENCE [LARGE SCALE GENOMIC DNA]</scope>
    <source>
        <strain evidence="3 4">CBS 515.97</strain>
    </source>
</reference>
<dbReference type="EMBL" id="QAPG01000152">
    <property type="protein sequence ID" value="TDZ30017.1"/>
    <property type="molecule type" value="Genomic_DNA"/>
</dbReference>
<evidence type="ECO:0000313" key="3">
    <source>
        <dbReference type="EMBL" id="TDZ30017.1"/>
    </source>
</evidence>
<dbReference type="SUPFAM" id="SSF53383">
    <property type="entry name" value="PLP-dependent transferases"/>
    <property type="match status" value="1"/>
</dbReference>
<feature type="compositionally biased region" description="Basic residues" evidence="1">
    <location>
        <begin position="54"/>
        <end position="64"/>
    </location>
</feature>
<evidence type="ECO:0000256" key="1">
    <source>
        <dbReference type="SAM" id="MobiDB-lite"/>
    </source>
</evidence>
<dbReference type="Gene3D" id="3.90.1150.10">
    <property type="entry name" value="Aspartate Aminotransferase, domain 1"/>
    <property type="match status" value="1"/>
</dbReference>
<organism evidence="3 4">
    <name type="scientific">Colletotrichum spinosum</name>
    <dbReference type="NCBI Taxonomy" id="1347390"/>
    <lineage>
        <taxon>Eukaryota</taxon>
        <taxon>Fungi</taxon>
        <taxon>Dikarya</taxon>
        <taxon>Ascomycota</taxon>
        <taxon>Pezizomycotina</taxon>
        <taxon>Sordariomycetes</taxon>
        <taxon>Hypocreomycetidae</taxon>
        <taxon>Glomerellales</taxon>
        <taxon>Glomerellaceae</taxon>
        <taxon>Colletotrichum</taxon>
        <taxon>Colletotrichum orbiculare species complex</taxon>
    </lineage>
</organism>
<dbReference type="GO" id="GO:0047536">
    <property type="term" value="F:2-aminoadipate transaminase activity"/>
    <property type="evidence" value="ECO:0007669"/>
    <property type="project" value="TreeGrafter"/>
</dbReference>
<name>A0A4R8PVZ2_9PEZI</name>
<dbReference type="GO" id="GO:0030170">
    <property type="term" value="F:pyridoxal phosphate binding"/>
    <property type="evidence" value="ECO:0007669"/>
    <property type="project" value="InterPro"/>
</dbReference>
<evidence type="ECO:0000313" key="4">
    <source>
        <dbReference type="Proteomes" id="UP000295083"/>
    </source>
</evidence>
<protein>
    <recommendedName>
        <fullName evidence="2">Aminotransferase class I/classII large domain-containing protein</fullName>
    </recommendedName>
</protein>
<sequence>MADSWAAIGDKAISGRRNPVGTIEAAGAIARATSRGPPSPPEASRDRPLDRKLTGKRGRGRQTQRYRDGKEEMSSTIPPTEPSLINLQLGWPSPRLFAASGLLDGATRVLTSDSETAAALIYGPHVGHPPLRKSVAEWLSSVYGPSIDYERICITNGASGNLANVLQKFTDPLYTRRIFMVEPTYFLACPIFEDNGFRGKLRGVPEDGDEGVDIAFLRRELEIAEKEARDVARSTGRADAPAVKVGKPYPKIYRYVVYLVPTFSNPSGKTLSVKMREELVRLAREHDALVISDDVYDFLSWPEGPSAPDDAVADVPPRLVDVDGEMPGGSQFGNTVSNGSFSKVIGPGVRVGWAEGTPAFVQELAEVGSSSSGGAPSHLTSTFVDKMLRSGNLQSHIKKVLVPTYRERYYALMRSVEDVLVPLGVSLEANAPKDASTATAGGFFTYLLLPGDLPSAKVVAAFALREKQLRVAFGHMFTVTGDEGSLARAEAEGGFARCVRLCWAWHEVDDIKEGVTRLAAAIEDIRSLIKKGEDVSSQGSIGIR</sequence>
<dbReference type="AlphaFoldDB" id="A0A4R8PVZ2"/>
<comment type="caution">
    <text evidence="3">The sequence shown here is derived from an EMBL/GenBank/DDBJ whole genome shotgun (WGS) entry which is preliminary data.</text>
</comment>
<gene>
    <name evidence="3" type="ORF">C8035_v003468</name>
</gene>
<keyword evidence="4" id="KW-1185">Reference proteome</keyword>
<dbReference type="InterPro" id="IPR015424">
    <property type="entry name" value="PyrdxlP-dep_Trfase"/>
</dbReference>
<feature type="region of interest" description="Disordered" evidence="1">
    <location>
        <begin position="1"/>
        <end position="81"/>
    </location>
</feature>
<evidence type="ECO:0000259" key="2">
    <source>
        <dbReference type="Pfam" id="PF00155"/>
    </source>
</evidence>
<accession>A0A4R8PVZ2</accession>
<dbReference type="FunFam" id="3.40.640.10:FF:000080">
    <property type="entry name" value="Aminotransferase, putative"/>
    <property type="match status" value="1"/>
</dbReference>
<dbReference type="InterPro" id="IPR004839">
    <property type="entry name" value="Aminotransferase_I/II_large"/>
</dbReference>
<dbReference type="Pfam" id="PF00155">
    <property type="entry name" value="Aminotran_1_2"/>
    <property type="match status" value="1"/>
</dbReference>
<dbReference type="Gene3D" id="3.40.640.10">
    <property type="entry name" value="Type I PLP-dependent aspartate aminotransferase-like (Major domain)"/>
    <property type="match status" value="1"/>
</dbReference>
<dbReference type="InterPro" id="IPR015421">
    <property type="entry name" value="PyrdxlP-dep_Trfase_major"/>
</dbReference>
<dbReference type="PANTHER" id="PTHR42858">
    <property type="entry name" value="AMINOTRANSFERASE"/>
    <property type="match status" value="1"/>
</dbReference>
<proteinExistence type="predicted"/>